<protein>
    <recommendedName>
        <fullName evidence="3">MaoC-like domain-containing protein</fullName>
    </recommendedName>
</protein>
<gene>
    <name evidence="4" type="ORF">GCM10017581_060180</name>
</gene>
<evidence type="ECO:0000256" key="2">
    <source>
        <dbReference type="SAM" id="MobiDB-lite"/>
    </source>
</evidence>
<dbReference type="PANTHER" id="PTHR43664:SF1">
    <property type="entry name" value="BETA-METHYLMALYL-COA DEHYDRATASE"/>
    <property type="match status" value="1"/>
</dbReference>
<dbReference type="PANTHER" id="PTHR43664">
    <property type="entry name" value="MONOAMINE OXIDASE-RELATED"/>
    <property type="match status" value="1"/>
</dbReference>
<proteinExistence type="inferred from homology"/>
<feature type="region of interest" description="Disordered" evidence="2">
    <location>
        <begin position="21"/>
        <end position="42"/>
    </location>
</feature>
<dbReference type="InterPro" id="IPR002539">
    <property type="entry name" value="MaoC-like_dom"/>
</dbReference>
<evidence type="ECO:0000256" key="1">
    <source>
        <dbReference type="ARBA" id="ARBA00005254"/>
    </source>
</evidence>
<evidence type="ECO:0000313" key="5">
    <source>
        <dbReference type="Proteomes" id="UP001143480"/>
    </source>
</evidence>
<keyword evidence="5" id="KW-1185">Reference proteome</keyword>
<dbReference type="Gene3D" id="3.10.129.10">
    <property type="entry name" value="Hotdog Thioesterase"/>
    <property type="match status" value="1"/>
</dbReference>
<comment type="similarity">
    <text evidence="1">Belongs to the enoyl-CoA hydratase/isomerase family.</text>
</comment>
<dbReference type="InterPro" id="IPR052342">
    <property type="entry name" value="MCH/BMMD"/>
</dbReference>
<name>A0A9W6NPH0_9ACTN</name>
<dbReference type="AlphaFoldDB" id="A0A9W6NPH0"/>
<evidence type="ECO:0000313" key="4">
    <source>
        <dbReference type="EMBL" id="GLL04271.1"/>
    </source>
</evidence>
<reference evidence="4" key="2">
    <citation type="submission" date="2023-01" db="EMBL/GenBank/DDBJ databases">
        <authorList>
            <person name="Sun Q."/>
            <person name="Evtushenko L."/>
        </authorList>
    </citation>
    <scope>NUCLEOTIDE SEQUENCE</scope>
    <source>
        <strain evidence="4">VKM Ac-1321</strain>
    </source>
</reference>
<dbReference type="EMBL" id="BSFP01000043">
    <property type="protein sequence ID" value="GLL04271.1"/>
    <property type="molecule type" value="Genomic_DNA"/>
</dbReference>
<dbReference type="InterPro" id="IPR029069">
    <property type="entry name" value="HotDog_dom_sf"/>
</dbReference>
<dbReference type="CDD" id="cd03454">
    <property type="entry name" value="YdeM"/>
    <property type="match status" value="1"/>
</dbReference>
<reference evidence="4" key="1">
    <citation type="journal article" date="2014" name="Int. J. Syst. Evol. Microbiol.">
        <title>Complete genome sequence of Corynebacterium casei LMG S-19264T (=DSM 44701T), isolated from a smear-ripened cheese.</title>
        <authorList>
            <consortium name="US DOE Joint Genome Institute (JGI-PGF)"/>
            <person name="Walter F."/>
            <person name="Albersmeier A."/>
            <person name="Kalinowski J."/>
            <person name="Ruckert C."/>
        </authorList>
    </citation>
    <scope>NUCLEOTIDE SEQUENCE</scope>
    <source>
        <strain evidence="4">VKM Ac-1321</strain>
    </source>
</reference>
<dbReference type="Proteomes" id="UP001143480">
    <property type="component" value="Unassembled WGS sequence"/>
</dbReference>
<dbReference type="SUPFAM" id="SSF54637">
    <property type="entry name" value="Thioesterase/thiol ester dehydrase-isomerase"/>
    <property type="match status" value="1"/>
</dbReference>
<accession>A0A9W6NPH0</accession>
<comment type="caution">
    <text evidence="4">The sequence shown here is derived from an EMBL/GenBank/DDBJ whole genome shotgun (WGS) entry which is preliminary data.</text>
</comment>
<evidence type="ECO:0000259" key="3">
    <source>
        <dbReference type="Pfam" id="PF01575"/>
    </source>
</evidence>
<sequence>MTHVEDLSEYTCCDEGSIEAGGGYPARRTASPMPLQPRPDRLTGPPAVAPAVRCWGVQPVDKRYFEDYVTGDVHAFRDAAVVVDGEEMVAFARRFDPQPIHVDAQFAAAGPFRGLIASGWFTGSLFMRLFADHYLSTVASLASPGVDELRWPVPVRAGDRLWLRATVLRARPSNSKPDRGVVQTKGELLNQDDVVVMSLIAVNLLRKRSVAGA</sequence>
<dbReference type="RefSeq" id="WP_261964640.1">
    <property type="nucleotide sequence ID" value="NZ_BAAAXA010000001.1"/>
</dbReference>
<organism evidence="4 5">
    <name type="scientific">Dactylosporangium matsuzakiense</name>
    <dbReference type="NCBI Taxonomy" id="53360"/>
    <lineage>
        <taxon>Bacteria</taxon>
        <taxon>Bacillati</taxon>
        <taxon>Actinomycetota</taxon>
        <taxon>Actinomycetes</taxon>
        <taxon>Micromonosporales</taxon>
        <taxon>Micromonosporaceae</taxon>
        <taxon>Dactylosporangium</taxon>
    </lineage>
</organism>
<feature type="domain" description="MaoC-like" evidence="3">
    <location>
        <begin position="81"/>
        <end position="173"/>
    </location>
</feature>
<dbReference type="Pfam" id="PF01575">
    <property type="entry name" value="MaoC_dehydratas"/>
    <property type="match status" value="1"/>
</dbReference>